<evidence type="ECO:0000256" key="2">
    <source>
        <dbReference type="ARBA" id="ARBA00022649"/>
    </source>
</evidence>
<dbReference type="AlphaFoldDB" id="A0A0D0J2J4"/>
<dbReference type="EMBL" id="JXQV01000025">
    <property type="protein sequence ID" value="KIP99773.1"/>
    <property type="molecule type" value="Genomic_DNA"/>
</dbReference>
<proteinExistence type="inferred from homology"/>
<dbReference type="NCBIfam" id="TIGR02385">
    <property type="entry name" value="RelE_StbE"/>
    <property type="match status" value="1"/>
</dbReference>
<comment type="caution">
    <text evidence="3">The sequence shown here is derived from an EMBL/GenBank/DDBJ whole genome shotgun (WGS) entry which is preliminary data.</text>
</comment>
<evidence type="ECO:0000313" key="4">
    <source>
        <dbReference type="Proteomes" id="UP000035017"/>
    </source>
</evidence>
<keyword evidence="2" id="KW-1277">Toxin-antitoxin system</keyword>
<dbReference type="SUPFAM" id="SSF143011">
    <property type="entry name" value="RelE-like"/>
    <property type="match status" value="1"/>
</dbReference>
<evidence type="ECO:0000256" key="1">
    <source>
        <dbReference type="ARBA" id="ARBA00006226"/>
    </source>
</evidence>
<dbReference type="PANTHER" id="PTHR35601">
    <property type="entry name" value="TOXIN RELE"/>
    <property type="match status" value="1"/>
</dbReference>
<organism evidence="3 4">
    <name type="scientific">Agrobacterium tumefaciens</name>
    <dbReference type="NCBI Taxonomy" id="358"/>
    <lineage>
        <taxon>Bacteria</taxon>
        <taxon>Pseudomonadati</taxon>
        <taxon>Pseudomonadota</taxon>
        <taxon>Alphaproteobacteria</taxon>
        <taxon>Hyphomicrobiales</taxon>
        <taxon>Rhizobiaceae</taxon>
        <taxon>Rhizobium/Agrobacterium group</taxon>
        <taxon>Agrobacterium</taxon>
        <taxon>Agrobacterium tumefaciens complex</taxon>
    </lineage>
</organism>
<name>A0A0D0J2J4_AGRTU</name>
<sequence>MIWTIEYHTLVQKQIKKLDPQTRDRIRSFLHERLAQLDNPRKIGEALQGSELGNYWRYRTGDYRILCDIQDNRLVVLVIEIGHRREVYR</sequence>
<gene>
    <name evidence="3" type="ORF">RU07_18370</name>
</gene>
<evidence type="ECO:0000313" key="3">
    <source>
        <dbReference type="EMBL" id="KIP99773.1"/>
    </source>
</evidence>
<dbReference type="Pfam" id="PF05016">
    <property type="entry name" value="ParE_toxin"/>
    <property type="match status" value="1"/>
</dbReference>
<dbReference type="Gene3D" id="3.30.2310.20">
    <property type="entry name" value="RelE-like"/>
    <property type="match status" value="1"/>
</dbReference>
<dbReference type="OrthoDB" id="5570653at2"/>
<comment type="similarity">
    <text evidence="1">Belongs to the RelE toxin family.</text>
</comment>
<dbReference type="PANTHER" id="PTHR35601:SF1">
    <property type="entry name" value="TOXIN RELE"/>
    <property type="match status" value="1"/>
</dbReference>
<dbReference type="Proteomes" id="UP000035017">
    <property type="component" value="Unassembled WGS sequence"/>
</dbReference>
<dbReference type="InterPro" id="IPR007712">
    <property type="entry name" value="RelE/ParE_toxin"/>
</dbReference>
<reference evidence="3 4" key="1">
    <citation type="submission" date="2014-12" db="EMBL/GenBank/DDBJ databases">
        <title>16Stimator: statistical estimation of ribosomal gene copy numbers from draft genome assemblies.</title>
        <authorList>
            <person name="Perisin M.A."/>
            <person name="Vetter M."/>
            <person name="Gilbert J.A."/>
            <person name="Bergelson J."/>
        </authorList>
    </citation>
    <scope>NUCLEOTIDE SEQUENCE [LARGE SCALE GENOMIC DNA]</scope>
    <source>
        <strain evidence="3 4">MEJ076</strain>
    </source>
</reference>
<dbReference type="InterPro" id="IPR035093">
    <property type="entry name" value="RelE/ParE_toxin_dom_sf"/>
</dbReference>
<accession>A0A0D0J2J4</accession>
<protein>
    <submittedName>
        <fullName evidence="3">Translation repressor RelE</fullName>
    </submittedName>
</protein>